<dbReference type="eggNOG" id="COG0658">
    <property type="taxonomic scope" value="Bacteria"/>
</dbReference>
<evidence type="ECO:0000256" key="1">
    <source>
        <dbReference type="ARBA" id="ARBA00004651"/>
    </source>
</evidence>
<feature type="domain" description="DUF4131" evidence="8">
    <location>
        <begin position="96"/>
        <end position="229"/>
    </location>
</feature>
<feature type="transmembrane region" description="Helical" evidence="6">
    <location>
        <begin position="119"/>
        <end position="137"/>
    </location>
</feature>
<evidence type="ECO:0000259" key="8">
    <source>
        <dbReference type="Pfam" id="PF13567"/>
    </source>
</evidence>
<dbReference type="PANTHER" id="PTHR30619">
    <property type="entry name" value="DNA INTERNALIZATION/COMPETENCE PROTEIN COMEC/REC2"/>
    <property type="match status" value="1"/>
</dbReference>
<dbReference type="InterPro" id="IPR004477">
    <property type="entry name" value="ComEC_N"/>
</dbReference>
<organism evidence="9 10">
    <name type="scientific">Nitratireductor basaltis</name>
    <dbReference type="NCBI Taxonomy" id="472175"/>
    <lineage>
        <taxon>Bacteria</taxon>
        <taxon>Pseudomonadati</taxon>
        <taxon>Pseudomonadota</taxon>
        <taxon>Alphaproteobacteria</taxon>
        <taxon>Hyphomicrobiales</taxon>
        <taxon>Phyllobacteriaceae</taxon>
        <taxon>Nitratireductor</taxon>
    </lineage>
</organism>
<comment type="subcellular location">
    <subcellularLocation>
        <location evidence="1">Cell membrane</location>
        <topology evidence="1">Multi-pass membrane protein</topology>
    </subcellularLocation>
</comment>
<dbReference type="Pfam" id="PF03772">
    <property type="entry name" value="Competence"/>
    <property type="match status" value="1"/>
</dbReference>
<comment type="caution">
    <text evidence="9">The sequence shown here is derived from an EMBL/GenBank/DDBJ whole genome shotgun (WGS) entry which is preliminary data.</text>
</comment>
<keyword evidence="3 6" id="KW-0812">Transmembrane</keyword>
<evidence type="ECO:0000256" key="3">
    <source>
        <dbReference type="ARBA" id="ARBA00022692"/>
    </source>
</evidence>
<gene>
    <name evidence="9" type="ORF">EL18_00991</name>
</gene>
<dbReference type="OrthoDB" id="9790149at2"/>
<dbReference type="Pfam" id="PF13567">
    <property type="entry name" value="DUF4131"/>
    <property type="match status" value="1"/>
</dbReference>
<feature type="transmembrane region" description="Helical" evidence="6">
    <location>
        <begin position="354"/>
        <end position="375"/>
    </location>
</feature>
<keyword evidence="2" id="KW-1003">Cell membrane</keyword>
<feature type="transmembrane region" description="Helical" evidence="6">
    <location>
        <begin position="312"/>
        <end position="334"/>
    </location>
</feature>
<dbReference type="PATRIC" id="fig|472175.3.peg.999"/>
<dbReference type="InterPro" id="IPR025405">
    <property type="entry name" value="DUF4131"/>
</dbReference>
<accession>A0A084UAH8</accession>
<evidence type="ECO:0000313" key="9">
    <source>
        <dbReference type="EMBL" id="KFB09964.1"/>
    </source>
</evidence>
<name>A0A084UAH8_9HYPH</name>
<dbReference type="STRING" id="472175.EL18_00991"/>
<dbReference type="Proteomes" id="UP000053675">
    <property type="component" value="Unassembled WGS sequence"/>
</dbReference>
<dbReference type="AlphaFoldDB" id="A0A084UAH8"/>
<dbReference type="EMBL" id="JMQM01000001">
    <property type="protein sequence ID" value="KFB09964.1"/>
    <property type="molecule type" value="Genomic_DNA"/>
</dbReference>
<feature type="transmembrane region" description="Helical" evidence="6">
    <location>
        <begin position="72"/>
        <end position="89"/>
    </location>
</feature>
<evidence type="ECO:0000256" key="2">
    <source>
        <dbReference type="ARBA" id="ARBA00022475"/>
    </source>
</evidence>
<feature type="domain" description="ComEC/Rec2-related protein" evidence="7">
    <location>
        <begin position="291"/>
        <end position="579"/>
    </location>
</feature>
<feature type="transmembrane region" description="Helical" evidence="6">
    <location>
        <begin position="420"/>
        <end position="438"/>
    </location>
</feature>
<feature type="transmembrane region" description="Helical" evidence="6">
    <location>
        <begin position="501"/>
        <end position="526"/>
    </location>
</feature>
<evidence type="ECO:0000313" key="10">
    <source>
        <dbReference type="Proteomes" id="UP000053675"/>
    </source>
</evidence>
<protein>
    <submittedName>
        <fullName evidence="9">ComEC/Rec2-related protein</fullName>
    </submittedName>
</protein>
<evidence type="ECO:0000256" key="6">
    <source>
        <dbReference type="SAM" id="Phobius"/>
    </source>
</evidence>
<sequence length="774" mass="83206">MQGEGASTSIDERERFLQASRLVDAVVGSGSVVSREEAATPVEERGGGSYSLPSTARMAGLMRQEAARGTPFLFLPVLLAVGAAAYFALPEEPSGSAIIAVLLAKLCSLWLARSRPAASVIIAALLVFTMGMAAAKLETWRRSTPMLGSPIATTLTGQVRALEHMASGRMRLTLDVIATERPQLRYAPDRIRVSARQVPENLAPGDVIKGLVRLMPPSGPVRPGAYDFAFASFFQERGAVGFFLRDPEKLTLQAEPVLLRLQGVVQRLRRALSERILHHVQGQEGHIAVAMITGFRGGIPEETNEWLRRAGLAHILAISGLHMALAAGCVMIGLRWGFALFPQTASRLPVKKYAAAAALMLATLYLLISGGAVAAQRSYIMLAVMLVALLFDRAAITMRNLAIAALFITAASPHVVIGPSFQMSFAATAALIAAYSLWTGRQRRRGSNMPADHGVLRRALTSMLIFFAGLCATSIIAGLATTLFGAWHFQRTSPLALPANLAAMPLVSLVAMPSAVMAIITMPFGLDGLFWTLMGKAIQGIVIVAETIASHSPIDAIGLMPRSAFLLLAAGFTLLVIFTTGLRLLALPLLLAGAILWAQRELPDVLVSDDARLVGVYMGEGRLAVNRERLNGFTMGDWEHALMIESVIKPLQDNDGAEATSARGFSCREGACAIQHPSGAWIAHLNEPVQVAQWCGKAAIIILDDATVEPRCGARTLVLTKRDLARRGAASIQMDARATNGANVTYAVDMPYRPWHEHRRYSRAARGLAPYRRD</sequence>
<feature type="transmembrane region" description="Helical" evidence="6">
    <location>
        <begin position="565"/>
        <end position="598"/>
    </location>
</feature>
<keyword evidence="5 6" id="KW-0472">Membrane</keyword>
<evidence type="ECO:0000259" key="7">
    <source>
        <dbReference type="Pfam" id="PF03772"/>
    </source>
</evidence>
<dbReference type="GO" id="GO:0005886">
    <property type="term" value="C:plasma membrane"/>
    <property type="evidence" value="ECO:0007669"/>
    <property type="project" value="UniProtKB-SubCell"/>
</dbReference>
<keyword evidence="4 6" id="KW-1133">Transmembrane helix</keyword>
<dbReference type="NCBIfam" id="TIGR00360">
    <property type="entry name" value="ComEC_N-term"/>
    <property type="match status" value="1"/>
</dbReference>
<dbReference type="PANTHER" id="PTHR30619:SF1">
    <property type="entry name" value="RECOMBINATION PROTEIN 2"/>
    <property type="match status" value="1"/>
</dbReference>
<feature type="transmembrane region" description="Helical" evidence="6">
    <location>
        <begin position="382"/>
        <end position="408"/>
    </location>
</feature>
<reference evidence="9 10" key="1">
    <citation type="submission" date="2014-05" db="EMBL/GenBank/DDBJ databases">
        <title>Draft Genome Sequence of Nitratireductor basaltis Strain UMTGB225, A Marine Bacterium Isolated from Green Barrel Tunicate.</title>
        <authorList>
            <person name="Gan H.Y."/>
        </authorList>
    </citation>
    <scope>NUCLEOTIDE SEQUENCE [LARGE SCALE GENOMIC DNA]</scope>
    <source>
        <strain evidence="9 10">UMTGB225</strain>
    </source>
</reference>
<proteinExistence type="predicted"/>
<evidence type="ECO:0000256" key="5">
    <source>
        <dbReference type="ARBA" id="ARBA00023136"/>
    </source>
</evidence>
<feature type="transmembrane region" description="Helical" evidence="6">
    <location>
        <begin position="459"/>
        <end position="489"/>
    </location>
</feature>
<dbReference type="InterPro" id="IPR052159">
    <property type="entry name" value="Competence_DNA_uptake"/>
</dbReference>
<evidence type="ECO:0000256" key="4">
    <source>
        <dbReference type="ARBA" id="ARBA00022989"/>
    </source>
</evidence>
<keyword evidence="10" id="KW-1185">Reference proteome</keyword>